<dbReference type="EMBL" id="WJKJ01000151">
    <property type="protein sequence ID" value="MBD3364484.1"/>
    <property type="molecule type" value="Genomic_DNA"/>
</dbReference>
<evidence type="ECO:0000313" key="1">
    <source>
        <dbReference type="EMBL" id="MBD3364484.1"/>
    </source>
</evidence>
<accession>A0A9D5QCE9</accession>
<proteinExistence type="predicted"/>
<dbReference type="Proteomes" id="UP000630660">
    <property type="component" value="Unassembled WGS sequence"/>
</dbReference>
<comment type="caution">
    <text evidence="1">The sequence shown here is derived from an EMBL/GenBank/DDBJ whole genome shotgun (WGS) entry which is preliminary data.</text>
</comment>
<protein>
    <recommendedName>
        <fullName evidence="3">Phosphoesterase</fullName>
    </recommendedName>
</protein>
<dbReference type="AlphaFoldDB" id="A0A9D5QCE9"/>
<gene>
    <name evidence="1" type="ORF">GF359_04650</name>
</gene>
<organism evidence="1 2">
    <name type="scientific">candidate division WOR-3 bacterium</name>
    <dbReference type="NCBI Taxonomy" id="2052148"/>
    <lineage>
        <taxon>Bacteria</taxon>
        <taxon>Bacteria division WOR-3</taxon>
    </lineage>
</organism>
<sequence length="208" mass="23495">MNKSTERVLCFPRELLDRLGSFQGFKPDDGAIVEGFLTSNQARFIDRDSAETDPSWKQLIPYVVLTSKEKILHYVRGKKTGEDRLKSLGSVGVGGHISTTDHTLFKQDLREVFAAGMMREIDEEVEIQSPFTEEIKGLINDDSNPVGMVHLGLLVVCTLEKPRISKREASITSLAFLNLSELRKRIETLETWSQIVVGNWNTIRSDTR</sequence>
<dbReference type="Gene3D" id="3.90.79.10">
    <property type="entry name" value="Nucleoside Triphosphate Pyrophosphohydrolase"/>
    <property type="match status" value="1"/>
</dbReference>
<reference evidence="1" key="1">
    <citation type="submission" date="2019-11" db="EMBL/GenBank/DDBJ databases">
        <title>Microbial mats filling the niche in hypersaline microbial mats.</title>
        <authorList>
            <person name="Wong H.L."/>
            <person name="Macleod F.I."/>
            <person name="White R.A. III"/>
            <person name="Burns B.P."/>
        </authorList>
    </citation>
    <scope>NUCLEOTIDE SEQUENCE</scope>
    <source>
        <strain evidence="1">Bin_327</strain>
    </source>
</reference>
<evidence type="ECO:0000313" key="2">
    <source>
        <dbReference type="Proteomes" id="UP000630660"/>
    </source>
</evidence>
<name>A0A9D5QCE9_UNCW3</name>
<evidence type="ECO:0008006" key="3">
    <source>
        <dbReference type="Google" id="ProtNLM"/>
    </source>
</evidence>